<keyword evidence="3" id="KW-1185">Reference proteome</keyword>
<protein>
    <recommendedName>
        <fullName evidence="4">Alpha/beta hydrolase</fullName>
    </recommendedName>
</protein>
<evidence type="ECO:0000313" key="3">
    <source>
        <dbReference type="Proteomes" id="UP001481872"/>
    </source>
</evidence>
<feature type="transmembrane region" description="Helical" evidence="1">
    <location>
        <begin position="69"/>
        <end position="88"/>
    </location>
</feature>
<organism evidence="2 3">
    <name type="scientific">Aedoeadaptatus acetigenes</name>
    <dbReference type="NCBI Taxonomy" id="2981723"/>
    <lineage>
        <taxon>Bacteria</taxon>
        <taxon>Bacillati</taxon>
        <taxon>Bacillota</taxon>
        <taxon>Tissierellia</taxon>
        <taxon>Tissierellales</taxon>
        <taxon>Peptoniphilaceae</taxon>
        <taxon>Aedoeadaptatus</taxon>
    </lineage>
</organism>
<evidence type="ECO:0008006" key="4">
    <source>
        <dbReference type="Google" id="ProtNLM"/>
    </source>
</evidence>
<accession>A0ABV1J4X1</accession>
<dbReference type="RefSeq" id="WP_349053617.1">
    <property type="nucleotide sequence ID" value="NZ_JBBNPS010000005.1"/>
</dbReference>
<comment type="caution">
    <text evidence="2">The sequence shown here is derived from an EMBL/GenBank/DDBJ whole genome shotgun (WGS) entry which is preliminary data.</text>
</comment>
<keyword evidence="1" id="KW-0812">Transmembrane</keyword>
<dbReference type="Gene3D" id="3.40.50.1820">
    <property type="entry name" value="alpha/beta hydrolase"/>
    <property type="match status" value="1"/>
</dbReference>
<dbReference type="InterPro" id="IPR029058">
    <property type="entry name" value="AB_hydrolase_fold"/>
</dbReference>
<dbReference type="Proteomes" id="UP001481872">
    <property type="component" value="Unassembled WGS sequence"/>
</dbReference>
<sequence>MKGIWKKLNRGAFNGGRLAWLAGFLALFFLDEFPGFYFQTKIPHAAADVALWGIYFCALLGILALIKKFASAILTPAATELILLGLLIYEVSDVLRTTSSLGPSSDTYIYGATAVVVAIIWLFALGMGARKLYPMATVLGGLLMAGLVFVCAWPGPKTRPDVAQGEKTIPATYKVEKITYGPKSAYDYGEENYASYLRLPKGQDRWRKLFFGYTPAHVPYEGDLYLPVGAKNAPLLVFVHGNHNMIEDNKGGYEYLGRYLAARGVAFQSVEQSHFNAYFGKGLSGENDARALSLLDHADKILNDPRFKDRIDRDRVFLGGHSRGGEAAAVAASFAELPYNPDTGRATKDIKVAGVLAVAPTDGQYKPGDRPVDLNVPYFLVTGAWDQDVSSLEGMDQYLRAGAWRGQLFVDYANHSQFNSNWGRLDREGLAALALATGNILDKADQERFLEVAAYAFIKDRELFNDLKAYAPQSGFALATQPKSRVLADFEEDADLTTATNAAPDIKGATTYQEGAFIPSDRGGTNHVARLIGTYALNVDGGEDGAFALDVAAKSGRADIKITLIDAAGEAVHFTPKKDALHAAHETGLLKWQYAAKKWEYKRALETVRFTKSAMAKENPTFNIKDLSRVEITVGGLTEIDNIRIESD</sequence>
<name>A0ABV1J4X1_9FIRM</name>
<feature type="transmembrane region" description="Helical" evidence="1">
    <location>
        <begin position="42"/>
        <end position="62"/>
    </location>
</feature>
<feature type="transmembrane region" description="Helical" evidence="1">
    <location>
        <begin position="108"/>
        <end position="125"/>
    </location>
</feature>
<feature type="transmembrane region" description="Helical" evidence="1">
    <location>
        <begin position="12"/>
        <end position="30"/>
    </location>
</feature>
<gene>
    <name evidence="2" type="ORF">AAA081_02845</name>
</gene>
<evidence type="ECO:0000256" key="1">
    <source>
        <dbReference type="SAM" id="Phobius"/>
    </source>
</evidence>
<reference evidence="2 3" key="1">
    <citation type="submission" date="2024-04" db="EMBL/GenBank/DDBJ databases">
        <title>Human intestinal bacterial collection.</title>
        <authorList>
            <person name="Pauvert C."/>
            <person name="Hitch T.C.A."/>
            <person name="Clavel T."/>
        </authorList>
    </citation>
    <scope>NUCLEOTIDE SEQUENCE [LARGE SCALE GENOMIC DNA]</scope>
    <source>
        <strain evidence="2 3">CLA-SR-H026</strain>
    </source>
</reference>
<evidence type="ECO:0000313" key="2">
    <source>
        <dbReference type="EMBL" id="MEQ3353240.1"/>
    </source>
</evidence>
<feature type="transmembrane region" description="Helical" evidence="1">
    <location>
        <begin position="132"/>
        <end position="155"/>
    </location>
</feature>
<dbReference type="SUPFAM" id="SSF53474">
    <property type="entry name" value="alpha/beta-Hydrolases"/>
    <property type="match status" value="1"/>
</dbReference>
<proteinExistence type="predicted"/>
<dbReference type="EMBL" id="JBBNPS010000005">
    <property type="protein sequence ID" value="MEQ3353240.1"/>
    <property type="molecule type" value="Genomic_DNA"/>
</dbReference>
<keyword evidence="1" id="KW-0472">Membrane</keyword>
<keyword evidence="1" id="KW-1133">Transmembrane helix</keyword>